<dbReference type="PRINTS" id="PR00260">
    <property type="entry name" value="CHEMTRNSDUCR"/>
</dbReference>
<accession>A0AA41W5Q0</accession>
<dbReference type="GO" id="GO:0016020">
    <property type="term" value="C:membrane"/>
    <property type="evidence" value="ECO:0007669"/>
    <property type="project" value="UniProtKB-SubCell"/>
</dbReference>
<dbReference type="SMART" id="SM00283">
    <property type="entry name" value="MA"/>
    <property type="match status" value="1"/>
</dbReference>
<evidence type="ECO:0000256" key="2">
    <source>
        <dbReference type="ARBA" id="ARBA00023224"/>
    </source>
</evidence>
<dbReference type="Gene3D" id="1.10.287.950">
    <property type="entry name" value="Methyl-accepting chemotaxis protein"/>
    <property type="match status" value="1"/>
</dbReference>
<comment type="subcellular location">
    <subcellularLocation>
        <location evidence="1">Membrane</location>
    </subcellularLocation>
</comment>
<name>A0AA41W5Q0_9GAMM</name>
<proteinExistence type="inferred from homology"/>
<dbReference type="InterPro" id="IPR004090">
    <property type="entry name" value="Chemotax_Me-accpt_rcpt"/>
</dbReference>
<dbReference type="Pfam" id="PF00015">
    <property type="entry name" value="MCPsignal"/>
    <property type="match status" value="1"/>
</dbReference>
<keyword evidence="8" id="KW-1185">Reference proteome</keyword>
<keyword evidence="2 4" id="KW-0807">Transducer</keyword>
<evidence type="ECO:0000256" key="5">
    <source>
        <dbReference type="SAM" id="Phobius"/>
    </source>
</evidence>
<evidence type="ECO:0000313" key="7">
    <source>
        <dbReference type="EMBL" id="MCM2679067.1"/>
    </source>
</evidence>
<keyword evidence="5" id="KW-0812">Transmembrane</keyword>
<dbReference type="EMBL" id="JAMQGP010000002">
    <property type="protein sequence ID" value="MCM2679067.1"/>
    <property type="molecule type" value="Genomic_DNA"/>
</dbReference>
<dbReference type="PANTHER" id="PTHR32089:SF112">
    <property type="entry name" value="LYSOZYME-LIKE PROTEIN-RELATED"/>
    <property type="match status" value="1"/>
</dbReference>
<evidence type="ECO:0000259" key="6">
    <source>
        <dbReference type="PROSITE" id="PS50111"/>
    </source>
</evidence>
<comment type="caution">
    <text evidence="7">The sequence shown here is derived from an EMBL/GenBank/DDBJ whole genome shotgun (WGS) entry which is preliminary data.</text>
</comment>
<comment type="similarity">
    <text evidence="3">Belongs to the methyl-accepting chemotaxis (MCP) protein family.</text>
</comment>
<evidence type="ECO:0000256" key="3">
    <source>
        <dbReference type="ARBA" id="ARBA00029447"/>
    </source>
</evidence>
<dbReference type="SUPFAM" id="SSF58104">
    <property type="entry name" value="Methyl-accepting chemotaxis protein (MCP) signaling domain"/>
    <property type="match status" value="1"/>
</dbReference>
<gene>
    <name evidence="7" type="ORF">NAF29_05160</name>
</gene>
<protein>
    <submittedName>
        <fullName evidence="7">Methyl-accepting chemotaxis protein</fullName>
    </submittedName>
</protein>
<dbReference type="Proteomes" id="UP001165393">
    <property type="component" value="Unassembled WGS sequence"/>
</dbReference>
<dbReference type="GO" id="GO:0006935">
    <property type="term" value="P:chemotaxis"/>
    <property type="evidence" value="ECO:0007669"/>
    <property type="project" value="InterPro"/>
</dbReference>
<feature type="transmembrane region" description="Helical" evidence="5">
    <location>
        <begin position="26"/>
        <end position="53"/>
    </location>
</feature>
<dbReference type="PROSITE" id="PS50111">
    <property type="entry name" value="CHEMOTAXIS_TRANSDUC_2"/>
    <property type="match status" value="1"/>
</dbReference>
<dbReference type="RefSeq" id="WP_251260435.1">
    <property type="nucleotide sequence ID" value="NZ_JAMQGP010000002.1"/>
</dbReference>
<feature type="domain" description="Methyl-accepting transducer" evidence="6">
    <location>
        <begin position="109"/>
        <end position="345"/>
    </location>
</feature>
<sequence>MINHFMQQLGCNGCSKLTFAMLLPPIIAFGFGAIEVAFALGYISLSISAFFMYSIARDRNALSHYLHALESSHDNHVERWLIGPLRDIQEPMVDMLRINGRKNQSLEAVVHEMSFSTSELANNANQVATHSLNQSAATNSTAAATTEISQSISEVSNRIEQTQQAAESARGICEQGYSALKSASKQVNDVSARAQETGKLMSSLDDNLKTVVSMSEIIREIAEQTNLLALNAAIEAARAGEHGRGFAVVADEVRALAHRSHESANSITEQASSVTQNMQLVGTRMTQVVTRTDECLGSVENAFTALENIVETTELVSNQISEIACATEQQAVATREISEHIENVARTATDNATMAKQTADVAEHLQSMIQ</sequence>
<evidence type="ECO:0000313" key="8">
    <source>
        <dbReference type="Proteomes" id="UP001165393"/>
    </source>
</evidence>
<organism evidence="7 8">
    <name type="scientific">Echinimonas agarilytica</name>
    <dbReference type="NCBI Taxonomy" id="1215918"/>
    <lineage>
        <taxon>Bacteria</taxon>
        <taxon>Pseudomonadati</taxon>
        <taxon>Pseudomonadota</taxon>
        <taxon>Gammaproteobacteria</taxon>
        <taxon>Alteromonadales</taxon>
        <taxon>Echinimonadaceae</taxon>
        <taxon>Echinimonas</taxon>
    </lineage>
</organism>
<dbReference type="CDD" id="cd11386">
    <property type="entry name" value="MCP_signal"/>
    <property type="match status" value="1"/>
</dbReference>
<evidence type="ECO:0000256" key="1">
    <source>
        <dbReference type="ARBA" id="ARBA00004370"/>
    </source>
</evidence>
<dbReference type="AlphaFoldDB" id="A0AA41W5Q0"/>
<keyword evidence="5" id="KW-0472">Membrane</keyword>
<dbReference type="InterPro" id="IPR004089">
    <property type="entry name" value="MCPsignal_dom"/>
</dbReference>
<dbReference type="GO" id="GO:0007165">
    <property type="term" value="P:signal transduction"/>
    <property type="evidence" value="ECO:0007669"/>
    <property type="project" value="UniProtKB-KW"/>
</dbReference>
<reference evidence="7 8" key="1">
    <citation type="journal article" date="2013" name="Antonie Van Leeuwenhoek">
        <title>Echinimonas agarilytica gen. nov., sp. nov., a new gammaproteobacterium isolated from the sea urchin Strongylocentrotus intermedius.</title>
        <authorList>
            <person name="Nedashkovskaya O.I."/>
            <person name="Stenkova A.M."/>
            <person name="Zhukova N.V."/>
            <person name="Van Trappen S."/>
            <person name="Lee J.S."/>
            <person name="Kim S.B."/>
        </authorList>
    </citation>
    <scope>NUCLEOTIDE SEQUENCE [LARGE SCALE GENOMIC DNA]</scope>
    <source>
        <strain evidence="7 8">KMM 6351</strain>
    </source>
</reference>
<keyword evidence="5" id="KW-1133">Transmembrane helix</keyword>
<dbReference type="GO" id="GO:0004888">
    <property type="term" value="F:transmembrane signaling receptor activity"/>
    <property type="evidence" value="ECO:0007669"/>
    <property type="project" value="InterPro"/>
</dbReference>
<evidence type="ECO:0000256" key="4">
    <source>
        <dbReference type="PROSITE-ProRule" id="PRU00284"/>
    </source>
</evidence>
<dbReference type="PANTHER" id="PTHR32089">
    <property type="entry name" value="METHYL-ACCEPTING CHEMOTAXIS PROTEIN MCPB"/>
    <property type="match status" value="1"/>
</dbReference>